<organism evidence="4 5">
    <name type="scientific">Spinacia oleracea</name>
    <name type="common">Spinach</name>
    <dbReference type="NCBI Taxonomy" id="3562"/>
    <lineage>
        <taxon>Eukaryota</taxon>
        <taxon>Viridiplantae</taxon>
        <taxon>Streptophyta</taxon>
        <taxon>Embryophyta</taxon>
        <taxon>Tracheophyta</taxon>
        <taxon>Spermatophyta</taxon>
        <taxon>Magnoliopsida</taxon>
        <taxon>eudicotyledons</taxon>
        <taxon>Gunneridae</taxon>
        <taxon>Pentapetalae</taxon>
        <taxon>Caryophyllales</taxon>
        <taxon>Chenopodiaceae</taxon>
        <taxon>Chenopodioideae</taxon>
        <taxon>Anserineae</taxon>
        <taxon>Spinacia</taxon>
    </lineage>
</organism>
<feature type="compositionally biased region" description="Basic and acidic residues" evidence="2">
    <location>
        <begin position="771"/>
        <end position="781"/>
    </location>
</feature>
<dbReference type="PANTHER" id="PTHR36607">
    <property type="entry name" value="1,2-DIHYDROXY-3-KETO-5-METHYLTHIOPENTENE DIOXYGENASE 4"/>
    <property type="match status" value="1"/>
</dbReference>
<dbReference type="Pfam" id="PF10536">
    <property type="entry name" value="PMD"/>
    <property type="match status" value="1"/>
</dbReference>
<evidence type="ECO:0000256" key="1">
    <source>
        <dbReference type="SAM" id="Coils"/>
    </source>
</evidence>
<sequence length="1089" mass="122637">MAAQQTVSMSDAEKAAMVKQRAAELAEMMKGRDEGIRTRGMKNADLNEAASSLRSAPIATKTRRKSHVRASSDVSPNPYYRKSRNIPVFGSFPAEGARFLMPGEEDMRPHQKPDRLVIHTSPLFDPFYVESDAKSSTGSSPTSPLKVSDCEESEQRVTMVYFKYHNTPGEETLSLMEDANSVDGAHFRSFPPVIGPFANIHSSTEFSGPKSWYKESRDVNAFGGKTPNPVLVASHHRSCDDACSFQTLSTRLSRKETKWSSSPKFGVEPTYIPLYWEWLEDVLHHSRRTLASTHILDAVYASMYIYKCNSPVMQAFCESWCPTTNTLHTSVGEMSISLWDIYDLGGLPVTGLFYDEVVPSAVELEGSDDEHSLYLPYSCKYLFMALHYLSEKHKVTTITFETWCDFWFRGASKYFLASGNKKSVLPTLMKDFSSFNGPRSWSHKMYEAFRILRIPEAHHRQTYLAAFLSCWLCAFVLPVSDLGCIRPGSFKPASFLASGKETSLAIPVLASIYHGLSKISNSPTPDKHRESFPAQYVYVWTAKYFRSHHVVTYDFVGAPLVGIQGLDSVIKSPDAKSLVSSGKDFNWLANSICGNSDEKREDDNHQPKQFANFFISMRSCFLTLRFDNNYVVEPYSPHRFGRQFGFHQDVPGELVVQTQNITREHMYYLFQSSIRLHTRATFLVPCRTFNAQSRVTPSFTTWWNSVVSLNAAYASRTPSPTNVRSKKRKERKGDDLNTSPKDKAAKTSAAPRKVRVRLPKSSTISCPPKETSSKCRDESRRLASRVVSNEPSNDENEPSDDEHAGEPTILDDIFAEDYGPELSPEEIENLQSDANIAVELTACENTFVSLPEQQFIDDVVIDTAPTTSVSTASTESPSFNAQDMITKATNRADRYAASLMINEIKDKLMKTPLAKVHELAQEFEQVFSYVRDKKIDISAIESFIKGYIGCGSQLHHVRLGKQGDPTLNDLEQRSLEIETSVQTTTIAGKAEEERMQALHKEIDQIQQEQAEHKRKLNDLAERADRLLPLISESEEKFQGYVIQKKEQENSLLIMKENIVAAKEVEAKLAEAEKQFGVARDALQAFKFEP</sequence>
<feature type="region of interest" description="Disordered" evidence="2">
    <location>
        <begin position="715"/>
        <end position="806"/>
    </location>
</feature>
<dbReference type="GeneID" id="130472215"/>
<feature type="coiled-coil region" evidence="1">
    <location>
        <begin position="1054"/>
        <end position="1081"/>
    </location>
</feature>
<proteinExistence type="predicted"/>
<feature type="domain" description="Aminotransferase-like plant mobile" evidence="3">
    <location>
        <begin position="295"/>
        <end position="704"/>
    </location>
</feature>
<dbReference type="InterPro" id="IPR019557">
    <property type="entry name" value="AminoTfrase-like_pln_mobile"/>
</dbReference>
<accession>A0ABM3RSW0</accession>
<reference evidence="5" key="2">
    <citation type="submission" date="2025-08" db="UniProtKB">
        <authorList>
            <consortium name="RefSeq"/>
        </authorList>
    </citation>
    <scope>IDENTIFICATION</scope>
    <source>
        <tissue evidence="5">Leaf</tissue>
    </source>
</reference>
<keyword evidence="1" id="KW-0175">Coiled coil</keyword>
<dbReference type="PANTHER" id="PTHR36607:SF20">
    <property type="entry name" value="AMINOTRANSFERASE-LIKE PLANT MOBILE DOMAIN-CONTAINING PROTEIN"/>
    <property type="match status" value="1"/>
</dbReference>
<gene>
    <name evidence="5" type="primary">LOC130472215</name>
</gene>
<keyword evidence="4" id="KW-1185">Reference proteome</keyword>
<feature type="coiled-coil region" evidence="1">
    <location>
        <begin position="988"/>
        <end position="1022"/>
    </location>
</feature>
<dbReference type="Proteomes" id="UP000813463">
    <property type="component" value="Chromosome 4"/>
</dbReference>
<reference evidence="4" key="1">
    <citation type="journal article" date="2021" name="Nat. Commun.">
        <title>Genomic analyses provide insights into spinach domestication and the genetic basis of agronomic traits.</title>
        <authorList>
            <person name="Cai X."/>
            <person name="Sun X."/>
            <person name="Xu C."/>
            <person name="Sun H."/>
            <person name="Wang X."/>
            <person name="Ge C."/>
            <person name="Zhang Z."/>
            <person name="Wang Q."/>
            <person name="Fei Z."/>
            <person name="Jiao C."/>
            <person name="Wang Q."/>
        </authorList>
    </citation>
    <scope>NUCLEOTIDE SEQUENCE [LARGE SCALE GENOMIC DNA]</scope>
    <source>
        <strain evidence="4">cv. Varoflay</strain>
    </source>
</reference>
<dbReference type="RefSeq" id="XP_056698694.1">
    <property type="nucleotide sequence ID" value="XM_056842716.1"/>
</dbReference>
<feature type="compositionally biased region" description="Basic and acidic residues" evidence="2">
    <location>
        <begin position="731"/>
        <end position="745"/>
    </location>
</feature>
<evidence type="ECO:0000259" key="3">
    <source>
        <dbReference type="Pfam" id="PF10536"/>
    </source>
</evidence>
<protein>
    <recommendedName>
        <fullName evidence="3">Aminotransferase-like plant mobile domain-containing protein</fullName>
    </recommendedName>
</protein>
<evidence type="ECO:0000256" key="2">
    <source>
        <dbReference type="SAM" id="MobiDB-lite"/>
    </source>
</evidence>
<name>A0ABM3RSW0_SPIOL</name>
<evidence type="ECO:0000313" key="4">
    <source>
        <dbReference type="Proteomes" id="UP000813463"/>
    </source>
</evidence>
<evidence type="ECO:0000313" key="5">
    <source>
        <dbReference type="RefSeq" id="XP_056698694.1"/>
    </source>
</evidence>
<feature type="region of interest" description="Disordered" evidence="2">
    <location>
        <begin position="48"/>
        <end position="76"/>
    </location>
</feature>